<dbReference type="AlphaFoldDB" id="A0A1B2DDK3"/>
<feature type="compositionally biased region" description="Low complexity" evidence="2">
    <location>
        <begin position="98"/>
        <end position="110"/>
    </location>
</feature>
<protein>
    <recommendedName>
        <fullName evidence="3">SWIM-type domain-containing protein</fullName>
    </recommendedName>
</protein>
<name>A0A1B2DDK3_9BACL</name>
<dbReference type="GO" id="GO:0008270">
    <property type="term" value="F:zinc ion binding"/>
    <property type="evidence" value="ECO:0007669"/>
    <property type="project" value="UniProtKB-KW"/>
</dbReference>
<organism evidence="4">
    <name type="scientific">Paenibacillus sp. BIHB 4019</name>
    <dbReference type="NCBI Taxonomy" id="1870819"/>
    <lineage>
        <taxon>Bacteria</taxon>
        <taxon>Bacillati</taxon>
        <taxon>Bacillota</taxon>
        <taxon>Bacilli</taxon>
        <taxon>Bacillales</taxon>
        <taxon>Paenibacillaceae</taxon>
        <taxon>Paenibacillus</taxon>
    </lineage>
</organism>
<keyword evidence="1" id="KW-0479">Metal-binding</keyword>
<evidence type="ECO:0000256" key="1">
    <source>
        <dbReference type="PROSITE-ProRule" id="PRU00325"/>
    </source>
</evidence>
<accession>A0A1B2DDK3</accession>
<gene>
    <name evidence="4" type="ORF">BBD42_04310</name>
</gene>
<keyword evidence="1" id="KW-0863">Zinc-finger</keyword>
<dbReference type="PROSITE" id="PS50966">
    <property type="entry name" value="ZF_SWIM"/>
    <property type="match status" value="1"/>
</dbReference>
<dbReference type="InterPro" id="IPR007527">
    <property type="entry name" value="Znf_SWIM"/>
</dbReference>
<dbReference type="RefSeq" id="WP_099517159.1">
    <property type="nucleotide sequence ID" value="NZ_CP016808.1"/>
</dbReference>
<evidence type="ECO:0000256" key="2">
    <source>
        <dbReference type="SAM" id="MobiDB-lite"/>
    </source>
</evidence>
<reference evidence="4" key="1">
    <citation type="submission" date="2016-08" db="EMBL/GenBank/DDBJ databases">
        <title>Complete Genome Seqeunce of Paenibacillus sp. BIHB 4019 from tea rhizoplane.</title>
        <authorList>
            <person name="Thakur R."/>
            <person name="Swarnkar M.K."/>
            <person name="Gulati A."/>
        </authorList>
    </citation>
    <scope>NUCLEOTIDE SEQUENCE [LARGE SCALE GENOMIC DNA]</scope>
    <source>
        <strain evidence="4">BIHB4019</strain>
    </source>
</reference>
<feature type="domain" description="SWIM-type" evidence="3">
    <location>
        <begin position="51"/>
        <end position="93"/>
    </location>
</feature>
<dbReference type="EMBL" id="CP016808">
    <property type="protein sequence ID" value="ANY65775.1"/>
    <property type="molecule type" value="Genomic_DNA"/>
</dbReference>
<evidence type="ECO:0000313" key="4">
    <source>
        <dbReference type="EMBL" id="ANY65775.1"/>
    </source>
</evidence>
<sequence length="573" mass="64297">MSAAAFETSFGQFAKLCTEDYLVRYSNKGIYNRALKDISKGVDVKYAWGETSVSCELNDGTVCTLENTLARWKCTCPSDSLCKHVLIAILFYSQQLPSTSTSSTSSSSSSAHEEGELEGSKQQIGGTEERFNWLLSAELSPLIKPFNVSIVEEVLFRLRYPEELEVAQNALLTVCLKLQGAEVSFTEEANPAKALCKIKDRSGELLKLEALLRYRALKGLDDQEALRSKVYKAAFSPDTVRECKELIHAMLRTGLARLPQSYTAQLETLAVAARSGQLPDVERGLRGIQGELELFFNRHVRFSMQVLLDRVTKLYLALELLERETLPAAKKEQLIGAFRSKYYSLPKLRLYGLGAEPWETRSGYRGITYYMYGLDDGQVYTYTDARAVYYEGNDFSFAKHYAGYSPWLASMTMRQFAGEELVFEHIKVNEERRLSSGEGASLTLVARQSINEVNKGKLASDLPALRQAGVEQPALFSDVKERLALIKLARITGNRFDKSSQSLVLEVEDEAGEQLELILPYQADWEKTVKRLEAGYGAASLEQFYAFVRMEGGQAYPISFLQNTKLISLKLDM</sequence>
<feature type="region of interest" description="Disordered" evidence="2">
    <location>
        <begin position="97"/>
        <end position="123"/>
    </location>
</feature>
<proteinExistence type="predicted"/>
<keyword evidence="1" id="KW-0862">Zinc</keyword>
<evidence type="ECO:0000259" key="3">
    <source>
        <dbReference type="PROSITE" id="PS50966"/>
    </source>
</evidence>